<organism evidence="9 10">
    <name type="scientific">Gandjariella thermophila</name>
    <dbReference type="NCBI Taxonomy" id="1931992"/>
    <lineage>
        <taxon>Bacteria</taxon>
        <taxon>Bacillati</taxon>
        <taxon>Actinomycetota</taxon>
        <taxon>Actinomycetes</taxon>
        <taxon>Pseudonocardiales</taxon>
        <taxon>Pseudonocardiaceae</taxon>
        <taxon>Gandjariella</taxon>
    </lineage>
</organism>
<dbReference type="EMBL" id="BJFL01000011">
    <property type="protein sequence ID" value="GDY31069.1"/>
    <property type="molecule type" value="Genomic_DNA"/>
</dbReference>
<dbReference type="Gene3D" id="1.10.10.10">
    <property type="entry name" value="Winged helix-like DNA-binding domain superfamily/Winged helix DNA-binding domain"/>
    <property type="match status" value="1"/>
</dbReference>
<evidence type="ECO:0000256" key="6">
    <source>
        <dbReference type="ARBA" id="ARBA00024701"/>
    </source>
</evidence>
<dbReference type="PANTHER" id="PTHR43133:SF25">
    <property type="entry name" value="RNA POLYMERASE SIGMA FACTOR RFAY-RELATED"/>
    <property type="match status" value="1"/>
</dbReference>
<keyword evidence="5" id="KW-0804">Transcription</keyword>
<evidence type="ECO:0000313" key="9">
    <source>
        <dbReference type="EMBL" id="GDY31069.1"/>
    </source>
</evidence>
<dbReference type="InterPro" id="IPR013249">
    <property type="entry name" value="RNA_pol_sigma70_r4_t2"/>
</dbReference>
<dbReference type="SUPFAM" id="SSF88946">
    <property type="entry name" value="Sigma2 domain of RNA polymerase sigma factors"/>
    <property type="match status" value="1"/>
</dbReference>
<comment type="function">
    <text evidence="6">Sigma factors are initiation factors that promote the attachment of RNA polymerase to specific initiation sites and are then released. Sigma-S contributes to the protection against external stress, thus playing a role in cellular fitness and survival.</text>
</comment>
<keyword evidence="10" id="KW-1185">Reference proteome</keyword>
<dbReference type="InterPro" id="IPR013325">
    <property type="entry name" value="RNA_pol_sigma_r2"/>
</dbReference>
<dbReference type="Pfam" id="PF04542">
    <property type="entry name" value="Sigma70_r2"/>
    <property type="match status" value="1"/>
</dbReference>
<evidence type="ECO:0000256" key="2">
    <source>
        <dbReference type="ARBA" id="ARBA00021245"/>
    </source>
</evidence>
<sequence>MQRQPGGSHALEAPAGLWEEYLNVRAHLLRVAVRHAGTPAQAEDIVHDALIRAAEFGDLDLARLRPFLVAVVKRLCADEARRSSTARRVLTHTRLRPDPAGDPADRACDRAEADWVAARCATLSAYERSLLSLAAEGMSAPDIARRLGTTAAATQSAMYRIRAKIRTWLGVDPRVGRLRR</sequence>
<name>A0A4D4J9I3_9PSEU</name>
<gene>
    <name evidence="9" type="primary">sigL</name>
    <name evidence="9" type="ORF">GTS_27020</name>
</gene>
<evidence type="ECO:0000256" key="5">
    <source>
        <dbReference type="ARBA" id="ARBA00023163"/>
    </source>
</evidence>
<accession>A0A4D4J9I3</accession>
<comment type="similarity">
    <text evidence="1">Belongs to the sigma-70 factor family. ECF subfamily.</text>
</comment>
<evidence type="ECO:0000313" key="10">
    <source>
        <dbReference type="Proteomes" id="UP000298860"/>
    </source>
</evidence>
<dbReference type="InterPro" id="IPR039425">
    <property type="entry name" value="RNA_pol_sigma-70-like"/>
</dbReference>
<evidence type="ECO:0000256" key="3">
    <source>
        <dbReference type="ARBA" id="ARBA00023015"/>
    </source>
</evidence>
<dbReference type="OrthoDB" id="3682981at2"/>
<evidence type="ECO:0000259" key="7">
    <source>
        <dbReference type="Pfam" id="PF04542"/>
    </source>
</evidence>
<dbReference type="RefSeq" id="WP_137814159.1">
    <property type="nucleotide sequence ID" value="NZ_BJFL01000011.1"/>
</dbReference>
<dbReference type="Proteomes" id="UP000298860">
    <property type="component" value="Unassembled WGS sequence"/>
</dbReference>
<keyword evidence="4" id="KW-0731">Sigma factor</keyword>
<dbReference type="AlphaFoldDB" id="A0A4D4J9I3"/>
<dbReference type="InterPro" id="IPR016032">
    <property type="entry name" value="Sig_transdc_resp-reg_C-effctor"/>
</dbReference>
<proteinExistence type="inferred from homology"/>
<keyword evidence="3" id="KW-0805">Transcription regulation</keyword>
<dbReference type="GO" id="GO:0003677">
    <property type="term" value="F:DNA binding"/>
    <property type="evidence" value="ECO:0007669"/>
    <property type="project" value="InterPro"/>
</dbReference>
<dbReference type="GO" id="GO:0016987">
    <property type="term" value="F:sigma factor activity"/>
    <property type="evidence" value="ECO:0007669"/>
    <property type="project" value="UniProtKB-KW"/>
</dbReference>
<dbReference type="Gene3D" id="1.10.1740.10">
    <property type="match status" value="1"/>
</dbReference>
<protein>
    <recommendedName>
        <fullName evidence="2">RNA polymerase sigma factor SigS</fullName>
    </recommendedName>
</protein>
<dbReference type="PANTHER" id="PTHR43133">
    <property type="entry name" value="RNA POLYMERASE ECF-TYPE SIGMA FACTO"/>
    <property type="match status" value="1"/>
</dbReference>
<dbReference type="InterPro" id="IPR036388">
    <property type="entry name" value="WH-like_DNA-bd_sf"/>
</dbReference>
<reference evidence="10" key="1">
    <citation type="submission" date="2019-04" db="EMBL/GenBank/DDBJ databases">
        <title>Draft genome sequence of Pseudonocardiaceae bacterium SL3-2-4.</title>
        <authorList>
            <person name="Ningsih F."/>
            <person name="Yokota A."/>
            <person name="Sakai Y."/>
            <person name="Nanatani K."/>
            <person name="Yabe S."/>
            <person name="Oetari A."/>
            <person name="Sjamsuridzal W."/>
        </authorList>
    </citation>
    <scope>NUCLEOTIDE SEQUENCE [LARGE SCALE GENOMIC DNA]</scope>
    <source>
        <strain evidence="10">SL3-2-4</strain>
    </source>
</reference>
<evidence type="ECO:0000259" key="8">
    <source>
        <dbReference type="Pfam" id="PF08281"/>
    </source>
</evidence>
<evidence type="ECO:0000256" key="1">
    <source>
        <dbReference type="ARBA" id="ARBA00010641"/>
    </source>
</evidence>
<feature type="domain" description="RNA polymerase sigma factor 70 region 4 type 2" evidence="8">
    <location>
        <begin position="121"/>
        <end position="165"/>
    </location>
</feature>
<dbReference type="Pfam" id="PF08281">
    <property type="entry name" value="Sigma70_r4_2"/>
    <property type="match status" value="1"/>
</dbReference>
<dbReference type="GO" id="GO:0006352">
    <property type="term" value="P:DNA-templated transcription initiation"/>
    <property type="evidence" value="ECO:0007669"/>
    <property type="project" value="InterPro"/>
</dbReference>
<evidence type="ECO:0000256" key="4">
    <source>
        <dbReference type="ARBA" id="ARBA00023082"/>
    </source>
</evidence>
<dbReference type="SUPFAM" id="SSF46894">
    <property type="entry name" value="C-terminal effector domain of the bipartite response regulators"/>
    <property type="match status" value="1"/>
</dbReference>
<comment type="caution">
    <text evidence="9">The sequence shown here is derived from an EMBL/GenBank/DDBJ whole genome shotgun (WGS) entry which is preliminary data.</text>
</comment>
<feature type="domain" description="RNA polymerase sigma-70 region 2" evidence="7">
    <location>
        <begin position="25"/>
        <end position="84"/>
    </location>
</feature>
<dbReference type="InterPro" id="IPR007627">
    <property type="entry name" value="RNA_pol_sigma70_r2"/>
</dbReference>